<evidence type="ECO:0000256" key="1">
    <source>
        <dbReference type="ARBA" id="ARBA00010333"/>
    </source>
</evidence>
<evidence type="ECO:0000313" key="5">
    <source>
        <dbReference type="Proteomes" id="UP000185895"/>
    </source>
</evidence>
<accession>A0A1E7RDS7</accession>
<evidence type="ECO:0000259" key="3">
    <source>
        <dbReference type="SMART" id="SM00062"/>
    </source>
</evidence>
<dbReference type="InterPro" id="IPR001638">
    <property type="entry name" value="Solute-binding_3/MltF_N"/>
</dbReference>
<dbReference type="SMART" id="SM00062">
    <property type="entry name" value="PBPb"/>
    <property type="match status" value="1"/>
</dbReference>
<organism evidence="4 5">
    <name type="scientific">Acinetobacter qingfengensis</name>
    <dbReference type="NCBI Taxonomy" id="1262585"/>
    <lineage>
        <taxon>Bacteria</taxon>
        <taxon>Pseudomonadati</taxon>
        <taxon>Pseudomonadota</taxon>
        <taxon>Gammaproteobacteria</taxon>
        <taxon>Moraxellales</taxon>
        <taxon>Moraxellaceae</taxon>
        <taxon>Acinetobacter</taxon>
    </lineage>
</organism>
<dbReference type="CDD" id="cd01004">
    <property type="entry name" value="PBP2_MidA_like"/>
    <property type="match status" value="1"/>
</dbReference>
<dbReference type="SUPFAM" id="SSF53850">
    <property type="entry name" value="Periplasmic binding protein-like II"/>
    <property type="match status" value="1"/>
</dbReference>
<evidence type="ECO:0000256" key="2">
    <source>
        <dbReference type="ARBA" id="ARBA00022729"/>
    </source>
</evidence>
<dbReference type="PANTHER" id="PTHR35936:SF17">
    <property type="entry name" value="ARGININE-BINDING EXTRACELLULAR PROTEIN ARTP"/>
    <property type="match status" value="1"/>
</dbReference>
<sequence length="299" mass="32198">MQTSQSSTTLDTATSDSLAKEQSILDQNTPAIHTQPNPKAIQLIPDHFKLVEAGYLTVAVPSISAPPLLVLAADNKTYIGAEIDIARLIADSLGLQLKIVPTTWENWPLGLVSGKFDAVLSNIAVREERLQKYDLVSYRKDTLAFYVKQNSKIEAITGPDDISGLKIVVGSGTNQEKLLLAWIADNKKKGLVPAQPIYLEDSAAASLALQSGRVDALVIPNVAGRWQQLNGVKIKQVGRLNGIWTVAVALKKGTGFANAVQSSLNGVITSGEYKQVFSRWGLQDDALSTSSINPPVENQ</sequence>
<name>A0A1E7RDS7_9GAMM</name>
<dbReference type="Gene3D" id="3.40.190.10">
    <property type="entry name" value="Periplasmic binding protein-like II"/>
    <property type="match status" value="2"/>
</dbReference>
<comment type="similarity">
    <text evidence="1">Belongs to the bacterial solute-binding protein 3 family.</text>
</comment>
<feature type="domain" description="Solute-binding protein family 3/N-terminal" evidence="3">
    <location>
        <begin position="55"/>
        <end position="284"/>
    </location>
</feature>
<proteinExistence type="inferred from homology"/>
<protein>
    <submittedName>
        <fullName evidence="4">ABC transporter substrate-binding protein</fullName>
    </submittedName>
</protein>
<dbReference type="PANTHER" id="PTHR35936">
    <property type="entry name" value="MEMBRANE-BOUND LYTIC MUREIN TRANSGLYCOSYLASE F"/>
    <property type="match status" value="1"/>
</dbReference>
<keyword evidence="2" id="KW-0732">Signal</keyword>
<dbReference type="AlphaFoldDB" id="A0A1E7RDS7"/>
<comment type="caution">
    <text evidence="4">The sequence shown here is derived from an EMBL/GenBank/DDBJ whole genome shotgun (WGS) entry which is preliminary data.</text>
</comment>
<keyword evidence="5" id="KW-1185">Reference proteome</keyword>
<dbReference type="EMBL" id="MKKK01000008">
    <property type="protein sequence ID" value="OEY97514.1"/>
    <property type="molecule type" value="Genomic_DNA"/>
</dbReference>
<dbReference type="Proteomes" id="UP000185895">
    <property type="component" value="Unassembled WGS sequence"/>
</dbReference>
<evidence type="ECO:0000313" key="4">
    <source>
        <dbReference type="EMBL" id="OEY97514.1"/>
    </source>
</evidence>
<dbReference type="Pfam" id="PF00497">
    <property type="entry name" value="SBP_bac_3"/>
    <property type="match status" value="1"/>
</dbReference>
<dbReference type="STRING" id="1262585.BJI46_09480"/>
<gene>
    <name evidence="4" type="ORF">BJI46_09480</name>
</gene>
<reference evidence="4 5" key="1">
    <citation type="submission" date="2016-09" db="EMBL/GenBank/DDBJ databases">
        <authorList>
            <person name="Capua I."/>
            <person name="De Benedictis P."/>
            <person name="Joannis T."/>
            <person name="Lombin L.H."/>
            <person name="Cattoli G."/>
        </authorList>
    </citation>
    <scope>NUCLEOTIDE SEQUENCE [LARGE SCALE GENOMIC DNA]</scope>
    <source>
        <strain evidence="4 5">ANC 4671</strain>
    </source>
</reference>